<dbReference type="GO" id="GO:0005829">
    <property type="term" value="C:cytosol"/>
    <property type="evidence" value="ECO:0007669"/>
    <property type="project" value="TreeGrafter"/>
</dbReference>
<dbReference type="SMART" id="SM00344">
    <property type="entry name" value="HTH_ASNC"/>
    <property type="match status" value="1"/>
</dbReference>
<gene>
    <name evidence="5" type="ORF">OM074_15335</name>
</gene>
<feature type="domain" description="HTH asnC-type" evidence="4">
    <location>
        <begin position="4"/>
        <end position="67"/>
    </location>
</feature>
<dbReference type="SUPFAM" id="SSF54909">
    <property type="entry name" value="Dimeric alpha+beta barrel"/>
    <property type="match status" value="1"/>
</dbReference>
<dbReference type="Pfam" id="PF01037">
    <property type="entry name" value="AsnC_trans_reg"/>
    <property type="match status" value="1"/>
</dbReference>
<evidence type="ECO:0000256" key="1">
    <source>
        <dbReference type="ARBA" id="ARBA00023015"/>
    </source>
</evidence>
<keyword evidence="6" id="KW-1185">Reference proteome</keyword>
<evidence type="ECO:0000256" key="3">
    <source>
        <dbReference type="ARBA" id="ARBA00023163"/>
    </source>
</evidence>
<evidence type="ECO:0000256" key="2">
    <source>
        <dbReference type="ARBA" id="ARBA00023125"/>
    </source>
</evidence>
<dbReference type="GO" id="GO:0043565">
    <property type="term" value="F:sequence-specific DNA binding"/>
    <property type="evidence" value="ECO:0007669"/>
    <property type="project" value="InterPro"/>
</dbReference>
<dbReference type="GO" id="GO:0043200">
    <property type="term" value="P:response to amino acid"/>
    <property type="evidence" value="ECO:0007669"/>
    <property type="project" value="TreeGrafter"/>
</dbReference>
<dbReference type="PANTHER" id="PTHR30154">
    <property type="entry name" value="LEUCINE-RESPONSIVE REGULATORY PROTEIN"/>
    <property type="match status" value="1"/>
</dbReference>
<organism evidence="5 6">
    <name type="scientific">Plebeiibacterium marinum</name>
    <dbReference type="NCBI Taxonomy" id="2992111"/>
    <lineage>
        <taxon>Bacteria</taxon>
        <taxon>Pseudomonadati</taxon>
        <taxon>Bacteroidota</taxon>
        <taxon>Bacteroidia</taxon>
        <taxon>Marinilabiliales</taxon>
        <taxon>Marinilabiliaceae</taxon>
        <taxon>Plebeiibacterium</taxon>
    </lineage>
</organism>
<dbReference type="Gene3D" id="3.30.70.920">
    <property type="match status" value="1"/>
</dbReference>
<dbReference type="InterPro" id="IPR019888">
    <property type="entry name" value="Tscrpt_reg_AsnC-like"/>
</dbReference>
<dbReference type="Pfam" id="PF13412">
    <property type="entry name" value="HTH_24"/>
    <property type="match status" value="1"/>
</dbReference>
<dbReference type="PROSITE" id="PS50956">
    <property type="entry name" value="HTH_ASNC_2"/>
    <property type="match status" value="1"/>
</dbReference>
<dbReference type="CDD" id="cd00090">
    <property type="entry name" value="HTH_ARSR"/>
    <property type="match status" value="1"/>
</dbReference>
<keyword evidence="1" id="KW-0805">Transcription regulation</keyword>
<name>A0AAE3SL34_9BACT</name>
<dbReference type="EMBL" id="JAPDPI010000035">
    <property type="protein sequence ID" value="MCW3807009.1"/>
    <property type="molecule type" value="Genomic_DNA"/>
</dbReference>
<dbReference type="RefSeq" id="WP_301200999.1">
    <property type="nucleotide sequence ID" value="NZ_JAPDPI010000035.1"/>
</dbReference>
<dbReference type="Gene3D" id="1.10.10.10">
    <property type="entry name" value="Winged helix-like DNA-binding domain superfamily/Winged helix DNA-binding domain"/>
    <property type="match status" value="1"/>
</dbReference>
<dbReference type="Proteomes" id="UP001207408">
    <property type="component" value="Unassembled WGS sequence"/>
</dbReference>
<proteinExistence type="predicted"/>
<dbReference type="SUPFAM" id="SSF46785">
    <property type="entry name" value="Winged helix' DNA-binding domain"/>
    <property type="match status" value="1"/>
</dbReference>
<dbReference type="InterPro" id="IPR036388">
    <property type="entry name" value="WH-like_DNA-bd_sf"/>
</dbReference>
<dbReference type="InterPro" id="IPR011008">
    <property type="entry name" value="Dimeric_a/b-barrel"/>
</dbReference>
<dbReference type="InterPro" id="IPR019887">
    <property type="entry name" value="Tscrpt_reg_AsnC/Lrp_C"/>
</dbReference>
<dbReference type="PRINTS" id="PR00033">
    <property type="entry name" value="HTHASNC"/>
</dbReference>
<protein>
    <submittedName>
        <fullName evidence="5">Lrp/AsnC family transcriptional regulator</fullName>
    </submittedName>
</protein>
<sequence length="156" mass="18421">MPQLDQTDKDILKLLQQNAKIPHKEIAEKLHLTRTPIFERIRKMERSGIINKYITLLNPKKINRGLTVFCHVSLTRHGKSYVDEFQEKINTFPQAMECYHIAGNYDFFIKVVVKDMEHYQQFVLKELSTIQNISNIQSSFVMGELKHEHCYDLKDL</sequence>
<dbReference type="InterPro" id="IPR036390">
    <property type="entry name" value="WH_DNA-bd_sf"/>
</dbReference>
<accession>A0AAE3SL34</accession>
<dbReference type="GO" id="GO:0006355">
    <property type="term" value="P:regulation of DNA-templated transcription"/>
    <property type="evidence" value="ECO:0007669"/>
    <property type="project" value="UniProtKB-ARBA"/>
</dbReference>
<evidence type="ECO:0000313" key="6">
    <source>
        <dbReference type="Proteomes" id="UP001207408"/>
    </source>
</evidence>
<dbReference type="InterPro" id="IPR011991">
    <property type="entry name" value="ArsR-like_HTH"/>
</dbReference>
<dbReference type="InterPro" id="IPR000485">
    <property type="entry name" value="AsnC-type_HTH_dom"/>
</dbReference>
<dbReference type="AlphaFoldDB" id="A0AAE3SL34"/>
<evidence type="ECO:0000313" key="5">
    <source>
        <dbReference type="EMBL" id="MCW3807009.1"/>
    </source>
</evidence>
<dbReference type="PANTHER" id="PTHR30154:SF34">
    <property type="entry name" value="TRANSCRIPTIONAL REGULATOR AZLB"/>
    <property type="match status" value="1"/>
</dbReference>
<reference evidence="5" key="1">
    <citation type="submission" date="2022-10" db="EMBL/GenBank/DDBJ databases">
        <authorList>
            <person name="Yu W.X."/>
        </authorList>
    </citation>
    <scope>NUCLEOTIDE SEQUENCE</scope>
    <source>
        <strain evidence="5">D04</strain>
    </source>
</reference>
<keyword evidence="2" id="KW-0238">DNA-binding</keyword>
<keyword evidence="3" id="KW-0804">Transcription</keyword>
<comment type="caution">
    <text evidence="5">The sequence shown here is derived from an EMBL/GenBank/DDBJ whole genome shotgun (WGS) entry which is preliminary data.</text>
</comment>
<evidence type="ECO:0000259" key="4">
    <source>
        <dbReference type="PROSITE" id="PS50956"/>
    </source>
</evidence>